<dbReference type="STRING" id="1921510.BSL82_10040"/>
<accession>A0A1L3ZVF9</accession>
<organism evidence="1 2">
    <name type="scientific">Tardibacter chloracetimidivorans</name>
    <dbReference type="NCBI Taxonomy" id="1921510"/>
    <lineage>
        <taxon>Bacteria</taxon>
        <taxon>Pseudomonadati</taxon>
        <taxon>Pseudomonadota</taxon>
        <taxon>Alphaproteobacteria</taxon>
        <taxon>Sphingomonadales</taxon>
        <taxon>Sphingomonadaceae</taxon>
        <taxon>Tardibacter</taxon>
    </lineage>
</organism>
<evidence type="ECO:0000313" key="1">
    <source>
        <dbReference type="EMBL" id="API59613.1"/>
    </source>
</evidence>
<gene>
    <name evidence="1" type="ORF">BSL82_10040</name>
</gene>
<evidence type="ECO:0000313" key="2">
    <source>
        <dbReference type="Proteomes" id="UP000182063"/>
    </source>
</evidence>
<keyword evidence="2" id="KW-1185">Reference proteome</keyword>
<proteinExistence type="predicted"/>
<protein>
    <submittedName>
        <fullName evidence="1">Uncharacterized protein</fullName>
    </submittedName>
</protein>
<sequence length="62" mass="6632">MSFRIHKSEDGPSWGEVICDACGRGSPPAAEIIAGHGLNNMGWRCSGGTHFCPDCTPKENDQ</sequence>
<dbReference type="EMBL" id="CP018221">
    <property type="protein sequence ID" value="API59613.1"/>
    <property type="molecule type" value="Genomic_DNA"/>
</dbReference>
<dbReference type="Proteomes" id="UP000182063">
    <property type="component" value="Chromosome"/>
</dbReference>
<reference evidence="2" key="1">
    <citation type="submission" date="2016-11" db="EMBL/GenBank/DDBJ databases">
        <title>Complete Genome Sequence of alachlor-degrading Sphingomonas sp. strain JJ-A5.</title>
        <authorList>
            <person name="Lee H."/>
            <person name="Ka J.-O."/>
        </authorList>
    </citation>
    <scope>NUCLEOTIDE SEQUENCE [LARGE SCALE GENOMIC DNA]</scope>
    <source>
        <strain evidence="2">JJ-A5</strain>
    </source>
</reference>
<name>A0A1L3ZVF9_9SPHN</name>
<dbReference type="AlphaFoldDB" id="A0A1L3ZVF9"/>
<dbReference type="KEGG" id="sphj:BSL82_10040"/>